<evidence type="ECO:0000313" key="2">
    <source>
        <dbReference type="EMBL" id="QNR24819.1"/>
    </source>
</evidence>
<organism evidence="2 3">
    <name type="scientific">Croceimicrobium hydrocarbonivorans</name>
    <dbReference type="NCBI Taxonomy" id="2761580"/>
    <lineage>
        <taxon>Bacteria</taxon>
        <taxon>Pseudomonadati</taxon>
        <taxon>Bacteroidota</taxon>
        <taxon>Flavobacteriia</taxon>
        <taxon>Flavobacteriales</taxon>
        <taxon>Owenweeksiaceae</taxon>
        <taxon>Croceimicrobium</taxon>
    </lineage>
</organism>
<evidence type="ECO:0000259" key="1">
    <source>
        <dbReference type="Pfam" id="PF08486"/>
    </source>
</evidence>
<dbReference type="RefSeq" id="WP_210759346.1">
    <property type="nucleotide sequence ID" value="NZ_CP060139.1"/>
</dbReference>
<dbReference type="InterPro" id="IPR013486">
    <property type="entry name" value="SpoIID/LytB"/>
</dbReference>
<dbReference type="Pfam" id="PF08486">
    <property type="entry name" value="SpoIID"/>
    <property type="match status" value="1"/>
</dbReference>
<feature type="domain" description="Sporulation stage II protein D amidase enhancer LytB N-terminal" evidence="1">
    <location>
        <begin position="118"/>
        <end position="208"/>
    </location>
</feature>
<dbReference type="InterPro" id="IPR013693">
    <property type="entry name" value="SpoIID/LytB_N"/>
</dbReference>
<keyword evidence="3" id="KW-1185">Reference proteome</keyword>
<proteinExistence type="predicted"/>
<dbReference type="GO" id="GO:0030435">
    <property type="term" value="P:sporulation resulting in formation of a cellular spore"/>
    <property type="evidence" value="ECO:0007669"/>
    <property type="project" value="InterPro"/>
</dbReference>
<gene>
    <name evidence="2" type="ORF">H4K34_02950</name>
</gene>
<sequence>MLAFTKAEALDLKVRLYSDQAIQRFLITPDSAKFKLLALHSDGSVLDTIYDIYPKDPSRTFVVSVKGKRLQLKLGDESLGEFEGLYFEGVDSLHQFRITANKRNRSYFGGVRALVRGGQMQIVNIVNLEHYVAGVVESEAGHVPELEFFKAQAVLARTFALRNLGKHEAEGYNLKDDVSSQVYFSKAHYTHRDLILKAVAATHDTILVNKDCSLVLSVFHANSGGMTVNSEDVWLKPVPELKSKIDSFSIGVGSYSWEKRINSQRFFSYFARMFGVKNDAELQKALLNFEQKERQKNFTYKGKSLKLTTVRHDFKLRSTYFTVELDGEDVLLKGKGFGHGVGLSQDGAIEMSKRGYSYKSILSQYFFEVELENKDHILVN</sequence>
<dbReference type="NCBIfam" id="TIGR02669">
    <property type="entry name" value="SpoIID_LytB"/>
    <property type="match status" value="1"/>
</dbReference>
<accession>A0A7H0VGH1</accession>
<dbReference type="AlphaFoldDB" id="A0A7H0VGH1"/>
<reference evidence="2 3" key="1">
    <citation type="submission" date="2020-08" db="EMBL/GenBank/DDBJ databases">
        <title>Croceimicrobium hydrocarbonivorans gen. nov., sp. nov., a novel marine bacterium isolated from a bacterial consortium that degrades polyethylene terephthalate.</title>
        <authorList>
            <person name="Liu R."/>
        </authorList>
    </citation>
    <scope>NUCLEOTIDE SEQUENCE [LARGE SCALE GENOMIC DNA]</scope>
    <source>
        <strain evidence="2 3">A20-9</strain>
    </source>
</reference>
<dbReference type="Proteomes" id="UP000516305">
    <property type="component" value="Chromosome"/>
</dbReference>
<dbReference type="KEGG" id="chyd:H4K34_02950"/>
<dbReference type="EMBL" id="CP060139">
    <property type="protein sequence ID" value="QNR24819.1"/>
    <property type="molecule type" value="Genomic_DNA"/>
</dbReference>
<evidence type="ECO:0000313" key="3">
    <source>
        <dbReference type="Proteomes" id="UP000516305"/>
    </source>
</evidence>
<name>A0A7H0VGH1_9FLAO</name>
<protein>
    <submittedName>
        <fullName evidence="2">SpoIID/LytB domain-containing protein</fullName>
    </submittedName>
</protein>